<gene>
    <name evidence="1" type="ORF">Lp19_1174</name>
</gene>
<accession>A0A165RWW5</accession>
<evidence type="ECO:0000313" key="2">
    <source>
        <dbReference type="Proteomes" id="UP000076882"/>
    </source>
</evidence>
<name>A0A165RWW5_LACPN</name>
<comment type="caution">
    <text evidence="1">The sequence shown here is derived from an EMBL/GenBank/DDBJ whole genome shotgun (WGS) entry which is preliminary data.</text>
</comment>
<dbReference type="EMBL" id="LUXM01000023">
    <property type="protein sequence ID" value="KZU96019.1"/>
    <property type="molecule type" value="Genomic_DNA"/>
</dbReference>
<proteinExistence type="predicted"/>
<dbReference type="AlphaFoldDB" id="A0A165RWW5"/>
<dbReference type="InterPro" id="IPR036390">
    <property type="entry name" value="WH_DNA-bd_sf"/>
</dbReference>
<organism evidence="1 2">
    <name type="scientific">Lactiplantibacillus plantarum</name>
    <name type="common">Lactobacillus plantarum</name>
    <dbReference type="NCBI Taxonomy" id="1590"/>
    <lineage>
        <taxon>Bacteria</taxon>
        <taxon>Bacillati</taxon>
        <taxon>Bacillota</taxon>
        <taxon>Bacilli</taxon>
        <taxon>Lactobacillales</taxon>
        <taxon>Lactobacillaceae</taxon>
        <taxon>Lactiplantibacillus</taxon>
    </lineage>
</organism>
<reference evidence="1 2" key="1">
    <citation type="submission" date="2016-03" db="EMBL/GenBank/DDBJ databases">
        <title>Comparative genomics of 54 Lactobacillus plantarum strains reveals genomic uncoupling from niche constraints.</title>
        <authorList>
            <person name="Martino M.E."/>
        </authorList>
    </citation>
    <scope>NUCLEOTIDE SEQUENCE [LARGE SCALE GENOMIC DNA]</scope>
    <source>
        <strain evidence="1 2">19.1</strain>
    </source>
</reference>
<sequence>MAYFNQRIFRDNNWFTKTSLRHISQELNICLGSLTKALKDLIDQGLVYREKGSGRQATKFATRSSLLQHAMRLQRQQRLNYWITVARLLEPSEELVALQQLSLMLAKIIIAMPN</sequence>
<dbReference type="Proteomes" id="UP000076882">
    <property type="component" value="Unassembled WGS sequence"/>
</dbReference>
<dbReference type="PATRIC" id="fig|1590.201.peg.939"/>
<dbReference type="SUPFAM" id="SSF46785">
    <property type="entry name" value="Winged helix' DNA-binding domain"/>
    <property type="match status" value="1"/>
</dbReference>
<evidence type="ECO:0000313" key="1">
    <source>
        <dbReference type="EMBL" id="KZU96019.1"/>
    </source>
</evidence>
<protein>
    <submittedName>
        <fullName evidence="1">Uncharacterized protein</fullName>
    </submittedName>
</protein>